<accession>A0A1I7WGP7</accession>
<evidence type="ECO:0000313" key="1">
    <source>
        <dbReference type="Proteomes" id="UP000095283"/>
    </source>
</evidence>
<reference evidence="2" key="1">
    <citation type="submission" date="2016-11" db="UniProtKB">
        <authorList>
            <consortium name="WormBaseParasite"/>
        </authorList>
    </citation>
    <scope>IDENTIFICATION</scope>
</reference>
<evidence type="ECO:0000313" key="2">
    <source>
        <dbReference type="WBParaSite" id="Hba_04168"/>
    </source>
</evidence>
<dbReference type="AlphaFoldDB" id="A0A1I7WGP7"/>
<keyword evidence="1" id="KW-1185">Reference proteome</keyword>
<protein>
    <submittedName>
        <fullName evidence="2">Uncharacterized protein</fullName>
    </submittedName>
</protein>
<name>A0A1I7WGP7_HETBA</name>
<dbReference type="WBParaSite" id="Hba_04168">
    <property type="protein sequence ID" value="Hba_04168"/>
    <property type="gene ID" value="Hba_04168"/>
</dbReference>
<proteinExistence type="predicted"/>
<organism evidence="1 2">
    <name type="scientific">Heterorhabditis bacteriophora</name>
    <name type="common">Entomopathogenic nematode worm</name>
    <dbReference type="NCBI Taxonomy" id="37862"/>
    <lineage>
        <taxon>Eukaryota</taxon>
        <taxon>Metazoa</taxon>
        <taxon>Ecdysozoa</taxon>
        <taxon>Nematoda</taxon>
        <taxon>Chromadorea</taxon>
        <taxon>Rhabditida</taxon>
        <taxon>Rhabditina</taxon>
        <taxon>Rhabditomorpha</taxon>
        <taxon>Strongyloidea</taxon>
        <taxon>Heterorhabditidae</taxon>
        <taxon>Heterorhabditis</taxon>
    </lineage>
</organism>
<sequence>MPLQRFLPLFADSSYRRIDVVTQCFCAATLSDAVDLNPSITIQWTDKTDLFTYTFCNFSSITPLG</sequence>
<dbReference type="Proteomes" id="UP000095283">
    <property type="component" value="Unplaced"/>
</dbReference>